<dbReference type="GO" id="GO:0016746">
    <property type="term" value="F:acyltransferase activity"/>
    <property type="evidence" value="ECO:0007669"/>
    <property type="project" value="UniProtKB-KW"/>
</dbReference>
<dbReference type="PANTHER" id="PTHR30606">
    <property type="entry name" value="LIPID A BIOSYNTHESIS LAUROYL ACYLTRANSFERASE"/>
    <property type="match status" value="1"/>
</dbReference>
<evidence type="ECO:0000256" key="1">
    <source>
        <dbReference type="ARBA" id="ARBA00004533"/>
    </source>
</evidence>
<dbReference type="AlphaFoldDB" id="A0A367ZQX9"/>
<sequence>MKEQGGLVEWLHQVEVAWLDRLARAAAAWDAGRRRRVGRLVAWLARDVLRVRWRHTVEALQRHLGLDAAAAMALGRRVYDTFFENAVEQASLAYLTGEELDARIRATGLEHLQRAHARGCGVIIVSGHYGLWELVPPWLCRRRFNMTVVVRRQNNRAVDAWMEKMRRRDGVETTDSGYSLREILRALRQGHLLGLMSDQDAGTRGIFVRFFGEEASTVVGPATIALKTGAPVVCLVLHPGRPQPPHHLEIAPPIFPEEFPDTEAGRQALTQAFTNRLEAWIRARPEQWFWLHRRWKTRPAGKASDS</sequence>
<gene>
    <name evidence="7" type="ORF">OZSIB_3905</name>
</gene>
<evidence type="ECO:0000256" key="5">
    <source>
        <dbReference type="ARBA" id="ARBA00023136"/>
    </source>
</evidence>
<accession>A0A367ZQX9</accession>
<dbReference type="CDD" id="cd07984">
    <property type="entry name" value="LPLAT_LABLAT-like"/>
    <property type="match status" value="1"/>
</dbReference>
<dbReference type="EMBL" id="QOQW01000010">
    <property type="protein sequence ID" value="RCK79751.1"/>
    <property type="molecule type" value="Genomic_DNA"/>
</dbReference>
<dbReference type="GO" id="GO:0009247">
    <property type="term" value="P:glycolipid biosynthetic process"/>
    <property type="evidence" value="ECO:0007669"/>
    <property type="project" value="UniProtKB-ARBA"/>
</dbReference>
<comment type="subcellular location">
    <subcellularLocation>
        <location evidence="1">Cell inner membrane</location>
    </subcellularLocation>
</comment>
<evidence type="ECO:0000313" key="7">
    <source>
        <dbReference type="EMBL" id="RCK79751.1"/>
    </source>
</evidence>
<proteinExistence type="predicted"/>
<keyword evidence="4 7" id="KW-0808">Transferase</keyword>
<evidence type="ECO:0000256" key="3">
    <source>
        <dbReference type="ARBA" id="ARBA00022519"/>
    </source>
</evidence>
<dbReference type="Proteomes" id="UP000252355">
    <property type="component" value="Unassembled WGS sequence"/>
</dbReference>
<keyword evidence="6 7" id="KW-0012">Acyltransferase</keyword>
<keyword evidence="2" id="KW-1003">Cell membrane</keyword>
<dbReference type="PANTHER" id="PTHR30606:SF10">
    <property type="entry name" value="PHOSPHATIDYLINOSITOL MANNOSIDE ACYLTRANSFERASE"/>
    <property type="match status" value="1"/>
</dbReference>
<evidence type="ECO:0000256" key="2">
    <source>
        <dbReference type="ARBA" id="ARBA00022475"/>
    </source>
</evidence>
<dbReference type="GO" id="GO:0005886">
    <property type="term" value="C:plasma membrane"/>
    <property type="evidence" value="ECO:0007669"/>
    <property type="project" value="UniProtKB-SubCell"/>
</dbReference>
<evidence type="ECO:0000256" key="6">
    <source>
        <dbReference type="ARBA" id="ARBA00023315"/>
    </source>
</evidence>
<organism evidence="7 8">
    <name type="scientific">Candidatus Ozemobacter sibiricus</name>
    <dbReference type="NCBI Taxonomy" id="2268124"/>
    <lineage>
        <taxon>Bacteria</taxon>
        <taxon>Candidatus Ozemobacteria</taxon>
        <taxon>Candidatus Ozemobacterales</taxon>
        <taxon>Candidatus Ozemobacteraceae</taxon>
        <taxon>Candidatus Ozemobacter</taxon>
    </lineage>
</organism>
<evidence type="ECO:0000256" key="4">
    <source>
        <dbReference type="ARBA" id="ARBA00022679"/>
    </source>
</evidence>
<keyword evidence="3" id="KW-0997">Cell inner membrane</keyword>
<reference evidence="7 8" key="1">
    <citation type="submission" date="2018-05" db="EMBL/GenBank/DDBJ databases">
        <title>A metagenomic window into the 2 km-deep terrestrial subsurface aquifer revealed taxonomically and functionally diverse microbial community comprising novel uncultured bacterial lineages.</title>
        <authorList>
            <person name="Kadnikov V.V."/>
            <person name="Mardanov A.V."/>
            <person name="Beletsky A.V."/>
            <person name="Banks D."/>
            <person name="Pimenov N.V."/>
            <person name="Frank Y.A."/>
            <person name="Karnachuk O.V."/>
            <person name="Ravin N.V."/>
        </authorList>
    </citation>
    <scope>NUCLEOTIDE SEQUENCE [LARGE SCALE GENOMIC DNA]</scope>
    <source>
        <strain evidence="7">BY5</strain>
    </source>
</reference>
<protein>
    <submittedName>
        <fullName evidence="7">Lipid A biosynthesis lauroyl acyltransferase</fullName>
    </submittedName>
</protein>
<dbReference type="InterPro" id="IPR004960">
    <property type="entry name" value="LipA_acyltrans"/>
</dbReference>
<comment type="caution">
    <text evidence="7">The sequence shown here is derived from an EMBL/GenBank/DDBJ whole genome shotgun (WGS) entry which is preliminary data.</text>
</comment>
<dbReference type="Pfam" id="PF03279">
    <property type="entry name" value="Lip_A_acyltrans"/>
    <property type="match status" value="1"/>
</dbReference>
<evidence type="ECO:0000313" key="8">
    <source>
        <dbReference type="Proteomes" id="UP000252355"/>
    </source>
</evidence>
<keyword evidence="5" id="KW-0472">Membrane</keyword>
<dbReference type="SUPFAM" id="SSF69593">
    <property type="entry name" value="Glycerol-3-phosphate (1)-acyltransferase"/>
    <property type="match status" value="1"/>
</dbReference>
<name>A0A367ZQX9_9BACT</name>